<dbReference type="EMBL" id="VNIK02000001">
    <property type="protein sequence ID" value="KAB5492066.1"/>
    <property type="molecule type" value="Genomic_DNA"/>
</dbReference>
<dbReference type="AlphaFoldDB" id="A0A5N5J0X3"/>
<dbReference type="PANTHER" id="PTHR13947">
    <property type="entry name" value="GNAT FAMILY N-ACETYLTRANSFERASE"/>
    <property type="match status" value="1"/>
</dbReference>
<dbReference type="Pfam" id="PF00583">
    <property type="entry name" value="Acetyltransf_1"/>
    <property type="match status" value="1"/>
</dbReference>
<gene>
    <name evidence="3" type="ORF">FOT42_003690</name>
</gene>
<dbReference type="PROSITE" id="PS51186">
    <property type="entry name" value="GNAT"/>
    <property type="match status" value="1"/>
</dbReference>
<dbReference type="InterPro" id="IPR050769">
    <property type="entry name" value="NAT_camello-type"/>
</dbReference>
<evidence type="ECO:0000256" key="1">
    <source>
        <dbReference type="ARBA" id="ARBA00022679"/>
    </source>
</evidence>
<dbReference type="PANTHER" id="PTHR13947:SF37">
    <property type="entry name" value="LD18367P"/>
    <property type="match status" value="1"/>
</dbReference>
<evidence type="ECO:0000259" key="2">
    <source>
        <dbReference type="PROSITE" id="PS51186"/>
    </source>
</evidence>
<dbReference type="InterPro" id="IPR016181">
    <property type="entry name" value="Acyl_CoA_acyltransferase"/>
</dbReference>
<dbReference type="GO" id="GO:0008080">
    <property type="term" value="F:N-acetyltransferase activity"/>
    <property type="evidence" value="ECO:0007669"/>
    <property type="project" value="InterPro"/>
</dbReference>
<dbReference type="CDD" id="cd04301">
    <property type="entry name" value="NAT_SF"/>
    <property type="match status" value="1"/>
</dbReference>
<evidence type="ECO:0000313" key="4">
    <source>
        <dbReference type="Proteomes" id="UP000319204"/>
    </source>
</evidence>
<comment type="caution">
    <text evidence="3">The sequence shown here is derived from an EMBL/GenBank/DDBJ whole genome shotgun (WGS) entry which is preliminary data.</text>
</comment>
<keyword evidence="1" id="KW-0808">Transferase</keyword>
<dbReference type="Proteomes" id="UP000319204">
    <property type="component" value="Unassembled WGS sequence"/>
</dbReference>
<dbReference type="SUPFAM" id="SSF55729">
    <property type="entry name" value="Acyl-CoA N-acyltransferases (Nat)"/>
    <property type="match status" value="1"/>
</dbReference>
<organism evidence="3 4">
    <name type="scientific">Flagellimonas hadalis</name>
    <dbReference type="NCBI Taxonomy" id="2597517"/>
    <lineage>
        <taxon>Bacteria</taxon>
        <taxon>Pseudomonadati</taxon>
        <taxon>Bacteroidota</taxon>
        <taxon>Flavobacteriia</taxon>
        <taxon>Flavobacteriales</taxon>
        <taxon>Flavobacteriaceae</taxon>
        <taxon>Flagellimonas</taxon>
    </lineage>
</organism>
<reference evidence="3" key="1">
    <citation type="submission" date="2019-10" db="EMBL/GenBank/DDBJ databases">
        <title>Muricauda hadale sp. nov., a piezophilic bacterium isolated from hadopelagic water of the Mariana Trench.</title>
        <authorList>
            <person name="Wei Y."/>
        </authorList>
    </citation>
    <scope>NUCLEOTIDE SEQUENCE [LARGE SCALE GENOMIC DNA]</scope>
    <source>
        <strain evidence="3">MT-229</strain>
    </source>
</reference>
<accession>A0A5N5J0X3</accession>
<proteinExistence type="predicted"/>
<dbReference type="InterPro" id="IPR000182">
    <property type="entry name" value="GNAT_dom"/>
</dbReference>
<dbReference type="OrthoDB" id="1431064at2"/>
<protein>
    <submittedName>
        <fullName evidence="3">GNAT family N-acetyltransferase</fullName>
    </submittedName>
</protein>
<dbReference type="RefSeq" id="WP_151889207.1">
    <property type="nucleotide sequence ID" value="NZ_VNIK02000001.1"/>
</dbReference>
<sequence>MTEPNTLSIVPYSDIHKDAFKALNEAWITKYFKMEKMDYASLDHPKEYILDKGGYIAVAVLDSQAVGVCALIPSQKEGYDFELAKMGVSEHVQGMGIGKLLGQHIIEKATEMGAKKLYLESNRVLGPALSLYQKLGFKEMVGATSPYERSDIQMELDLRSSDESSLS</sequence>
<name>A0A5N5J0X3_9FLAO</name>
<dbReference type="Gene3D" id="3.40.630.30">
    <property type="match status" value="1"/>
</dbReference>
<evidence type="ECO:0000313" key="3">
    <source>
        <dbReference type="EMBL" id="KAB5492066.1"/>
    </source>
</evidence>
<feature type="domain" description="N-acetyltransferase" evidence="2">
    <location>
        <begin position="18"/>
        <end position="159"/>
    </location>
</feature>
<keyword evidence="4" id="KW-1185">Reference proteome</keyword>